<keyword evidence="6 13" id="KW-0347">Helicase</keyword>
<comment type="catalytic activity">
    <reaction evidence="11">
        <text>ATP + H2O = ADP + phosphate + H(+)</text>
        <dbReference type="Rhea" id="RHEA:13065"/>
        <dbReference type="ChEBI" id="CHEBI:15377"/>
        <dbReference type="ChEBI" id="CHEBI:15378"/>
        <dbReference type="ChEBI" id="CHEBI:30616"/>
        <dbReference type="ChEBI" id="CHEBI:43474"/>
        <dbReference type="ChEBI" id="CHEBI:456216"/>
        <dbReference type="EC" id="3.6.4.12"/>
    </reaction>
    <physiologicalReaction direction="left-to-right" evidence="11">
        <dbReference type="Rhea" id="RHEA:13066"/>
    </physiologicalReaction>
</comment>
<dbReference type="GO" id="GO:1990518">
    <property type="term" value="F:single-stranded 3'-5' DNA helicase activity"/>
    <property type="evidence" value="ECO:0007669"/>
    <property type="project" value="TreeGrafter"/>
</dbReference>
<dbReference type="GO" id="GO:0005524">
    <property type="term" value="F:ATP binding"/>
    <property type="evidence" value="ECO:0007669"/>
    <property type="project" value="UniProtKB-UniRule"/>
</dbReference>
<evidence type="ECO:0000256" key="10">
    <source>
        <dbReference type="ARBA" id="ARBA00023306"/>
    </source>
</evidence>
<dbReference type="Gene3D" id="3.40.50.300">
    <property type="entry name" value="P-loop containing nucleotide triphosphate hydrolases"/>
    <property type="match status" value="2"/>
</dbReference>
<evidence type="ECO:0000256" key="5">
    <source>
        <dbReference type="ARBA" id="ARBA00022801"/>
    </source>
</evidence>
<dbReference type="InterPro" id="IPR041024">
    <property type="entry name" value="Mcm6_C"/>
</dbReference>
<evidence type="ECO:0000313" key="16">
    <source>
        <dbReference type="WBParaSite" id="ALUE_0001602401-mRNA-1"/>
    </source>
</evidence>
<dbReference type="InterPro" id="IPR008049">
    <property type="entry name" value="MCM6"/>
</dbReference>
<dbReference type="PROSITE" id="PS50051">
    <property type="entry name" value="MCM_2"/>
    <property type="match status" value="1"/>
</dbReference>
<comment type="subcellular location">
    <subcellularLocation>
        <location evidence="1 13">Nucleus</location>
    </subcellularLocation>
</comment>
<evidence type="ECO:0000256" key="3">
    <source>
        <dbReference type="ARBA" id="ARBA00022705"/>
    </source>
</evidence>
<comment type="similarity">
    <text evidence="2 12">Belongs to the MCM family.</text>
</comment>
<dbReference type="SUPFAM" id="SSF52540">
    <property type="entry name" value="P-loop containing nucleoside triphosphate hydrolases"/>
    <property type="match status" value="1"/>
</dbReference>
<accession>A0A9J2Q3A7</accession>
<keyword evidence="5 13" id="KW-0378">Hydrolase</keyword>
<dbReference type="InterPro" id="IPR031327">
    <property type="entry name" value="MCM"/>
</dbReference>
<dbReference type="InterPro" id="IPR018525">
    <property type="entry name" value="MCM_CS"/>
</dbReference>
<dbReference type="Proteomes" id="UP000036681">
    <property type="component" value="Unplaced"/>
</dbReference>
<dbReference type="GO" id="GO:0006270">
    <property type="term" value="P:DNA replication initiation"/>
    <property type="evidence" value="ECO:0007669"/>
    <property type="project" value="UniProtKB-UniRule"/>
</dbReference>
<dbReference type="GO" id="GO:1902969">
    <property type="term" value="P:mitotic DNA replication"/>
    <property type="evidence" value="ECO:0007669"/>
    <property type="project" value="TreeGrafter"/>
</dbReference>
<evidence type="ECO:0000256" key="1">
    <source>
        <dbReference type="ARBA" id="ARBA00004123"/>
    </source>
</evidence>
<dbReference type="WBParaSite" id="ALUE_0001602401-mRNA-1">
    <property type="protein sequence ID" value="ALUE_0001602401-mRNA-1"/>
    <property type="gene ID" value="ALUE_0001602401"/>
</dbReference>
<evidence type="ECO:0000256" key="6">
    <source>
        <dbReference type="ARBA" id="ARBA00022806"/>
    </source>
</evidence>
<dbReference type="InterPro" id="IPR041562">
    <property type="entry name" value="MCM_lid"/>
</dbReference>
<name>A0A9J2Q3A7_ASCLU</name>
<dbReference type="PRINTS" id="PR01657">
    <property type="entry name" value="MCMFAMILY"/>
</dbReference>
<dbReference type="AlphaFoldDB" id="A0A9J2Q3A7"/>
<keyword evidence="3 13" id="KW-0235">DNA replication</keyword>
<dbReference type="PROSITE" id="PS00847">
    <property type="entry name" value="MCM_1"/>
    <property type="match status" value="1"/>
</dbReference>
<dbReference type="SMART" id="SM00350">
    <property type="entry name" value="MCM"/>
    <property type="match status" value="1"/>
</dbReference>
<evidence type="ECO:0000256" key="13">
    <source>
        <dbReference type="RuleBase" id="RU368064"/>
    </source>
</evidence>
<comment type="subunit">
    <text evidence="13">Component of the MCM2-7 complex.</text>
</comment>
<dbReference type="GO" id="GO:0005634">
    <property type="term" value="C:nucleus"/>
    <property type="evidence" value="ECO:0007669"/>
    <property type="project" value="UniProtKB-SubCell"/>
</dbReference>
<evidence type="ECO:0000313" key="15">
    <source>
        <dbReference type="Proteomes" id="UP000036681"/>
    </source>
</evidence>
<dbReference type="Gene3D" id="3.30.1640.10">
    <property type="entry name" value="mini-chromosome maintenance (MCM) complex, chain A, domain 1"/>
    <property type="match status" value="1"/>
</dbReference>
<dbReference type="EC" id="3.6.4.12" evidence="13"/>
<organism evidence="15 16">
    <name type="scientific">Ascaris lumbricoides</name>
    <name type="common">Giant roundworm</name>
    <dbReference type="NCBI Taxonomy" id="6252"/>
    <lineage>
        <taxon>Eukaryota</taxon>
        <taxon>Metazoa</taxon>
        <taxon>Ecdysozoa</taxon>
        <taxon>Nematoda</taxon>
        <taxon>Chromadorea</taxon>
        <taxon>Rhabditida</taxon>
        <taxon>Spirurina</taxon>
        <taxon>Ascaridomorpha</taxon>
        <taxon>Ascaridoidea</taxon>
        <taxon>Ascarididae</taxon>
        <taxon>Ascaris</taxon>
    </lineage>
</organism>
<dbReference type="InterPro" id="IPR001208">
    <property type="entry name" value="MCM_dom"/>
</dbReference>
<dbReference type="GO" id="GO:0000727">
    <property type="term" value="P:double-strand break repair via break-induced replication"/>
    <property type="evidence" value="ECO:0007669"/>
    <property type="project" value="TreeGrafter"/>
</dbReference>
<dbReference type="InterPro" id="IPR027925">
    <property type="entry name" value="MCM_N"/>
</dbReference>
<dbReference type="CDD" id="cd17757">
    <property type="entry name" value="MCM6"/>
    <property type="match status" value="1"/>
</dbReference>
<dbReference type="InterPro" id="IPR027417">
    <property type="entry name" value="P-loop_NTPase"/>
</dbReference>
<dbReference type="FunFam" id="3.30.1640.10:FF:000004">
    <property type="entry name" value="DNA helicase"/>
    <property type="match status" value="1"/>
</dbReference>
<evidence type="ECO:0000256" key="4">
    <source>
        <dbReference type="ARBA" id="ARBA00022741"/>
    </source>
</evidence>
<keyword evidence="15" id="KW-1185">Reference proteome</keyword>
<dbReference type="GO" id="GO:0016787">
    <property type="term" value="F:hydrolase activity"/>
    <property type="evidence" value="ECO:0007669"/>
    <property type="project" value="UniProtKB-KW"/>
</dbReference>
<dbReference type="Gene3D" id="2.40.50.140">
    <property type="entry name" value="Nucleic acid-binding proteins"/>
    <property type="match status" value="1"/>
</dbReference>
<evidence type="ECO:0000256" key="8">
    <source>
        <dbReference type="ARBA" id="ARBA00023125"/>
    </source>
</evidence>
<feature type="domain" description="MCM C-terminal AAA(+) ATPase" evidence="14">
    <location>
        <begin position="317"/>
        <end position="524"/>
    </location>
</feature>
<keyword evidence="9" id="KW-0539">Nucleus</keyword>
<dbReference type="Pfam" id="PF14551">
    <property type="entry name" value="MCM_N"/>
    <property type="match status" value="1"/>
</dbReference>
<dbReference type="InterPro" id="IPR033762">
    <property type="entry name" value="MCM_OB"/>
</dbReference>
<evidence type="ECO:0000256" key="11">
    <source>
        <dbReference type="ARBA" id="ARBA00048432"/>
    </source>
</evidence>
<reference evidence="16" key="1">
    <citation type="submission" date="2023-03" db="UniProtKB">
        <authorList>
            <consortium name="WormBaseParasite"/>
        </authorList>
    </citation>
    <scope>IDENTIFICATION</scope>
</reference>
<evidence type="ECO:0000256" key="2">
    <source>
        <dbReference type="ARBA" id="ARBA00008010"/>
    </source>
</evidence>
<dbReference type="Pfam" id="PF17207">
    <property type="entry name" value="MCM_OB"/>
    <property type="match status" value="2"/>
</dbReference>
<evidence type="ECO:0000256" key="9">
    <source>
        <dbReference type="ARBA" id="ARBA00023242"/>
    </source>
</evidence>
<keyword evidence="8 12" id="KW-0238">DNA-binding</keyword>
<dbReference type="Pfam" id="PF18263">
    <property type="entry name" value="WHD_MCM6"/>
    <property type="match status" value="1"/>
</dbReference>
<keyword evidence="7 12" id="KW-0067">ATP-binding</keyword>
<dbReference type="SUPFAM" id="SSF50249">
    <property type="entry name" value="Nucleic acid-binding proteins"/>
    <property type="match status" value="1"/>
</dbReference>
<dbReference type="InterPro" id="IPR012340">
    <property type="entry name" value="NA-bd_OB-fold"/>
</dbReference>
<keyword evidence="10 13" id="KW-0131">Cell cycle</keyword>
<dbReference type="GO" id="GO:0003697">
    <property type="term" value="F:single-stranded DNA binding"/>
    <property type="evidence" value="ECO:0007669"/>
    <property type="project" value="TreeGrafter"/>
</dbReference>
<dbReference type="PANTHER" id="PTHR11630:SF43">
    <property type="entry name" value="DNA REPLICATION LICENSING FACTOR MCM6"/>
    <property type="match status" value="1"/>
</dbReference>
<dbReference type="PANTHER" id="PTHR11630">
    <property type="entry name" value="DNA REPLICATION LICENSING FACTOR MCM FAMILY MEMBER"/>
    <property type="match status" value="1"/>
</dbReference>
<dbReference type="Pfam" id="PF17855">
    <property type="entry name" value="MCM_lid"/>
    <property type="match status" value="1"/>
</dbReference>
<dbReference type="Gene3D" id="1.20.58.870">
    <property type="match status" value="1"/>
</dbReference>
<dbReference type="GO" id="GO:0042555">
    <property type="term" value="C:MCM complex"/>
    <property type="evidence" value="ECO:0007669"/>
    <property type="project" value="UniProtKB-UniRule"/>
</dbReference>
<keyword evidence="4 12" id="KW-0547">Nucleotide-binding</keyword>
<sequence>MSASVSVPRVEDVEGLRVQNEFIAFIDEYKNDKGERRYKEAINELHNSERNTIRIDFADLFTYSSTLACAVELQFYRLYPYICRAVKSATLDVCNDEAEKQRLLRKEIHVSFNNLGHKLRVRELTTDKVGSLVCISGQVVRTHSVHPELCKGAFVCDDCELLMRNVEQQFRYSQKMRIQETQAELPRGSIPRSVDVIIRGELVETAQPGDRCDITGTLIVIPDVAMLSAPGLRAEASSRNRGREKGAENEGLTGLKALGVRDLNYKLAFLASGITASTPTFGSKSFGGGEVDHAVLWNSLTKHEQSTLRQMSSDRAIAQNLASSLFPNIYGNDEVKLGVLLMLFGGVAKKSPSEGTTLRGDINVCLVGDPSTAKSQILKTVAEFSPRAVYTSGKASSAAGLTAAVVKDEESFEFVIEAGALMLADNGVCCIDEFDKMDPKDQVAIHEAMEQQTISITKAGVKATLNARTSILAAANPSGGRYDRTRPLKQNIQLSAPIMSRFDLFFVLIDESNEIVDYAIARRILDTHRSYIEHSTPDTVYSREDIRKYITFARCFKPKIVDYAIARRILDTHRSYIEHSTPDTVYSREDIRKYITFARCFKPKISDGAAKLLVSEYKRLRMGDSNNSATSSWRITVRQLESLIRLSEALARLHCESEVTTEHVNQASRLLSKSIVRVEQPDIALQDDDDAIFGDVDMEAVDGAEREGETNGVLKERNEGQIASDAGESVKKRIDASKLKIKFEEYKSISEMLVCHIRCVEDEQTENAEYLEMLEESLETEEDLLIQQAIVERVIRRLINEDNVLIQLNAETDKDPVLVVHPNYVIADD</sequence>
<proteinExistence type="inferred from homology"/>
<comment type="function">
    <text evidence="13">Acts as component of the MCM2-7 complex (MCM complex) which is the replicative helicase essential for 'once per cell cycle' DNA replication initiation and elongation in eukaryotic cells. The active ATPase sites in the MCM2-7 ring are formed through the interaction surfaces of two neighboring subunits such that a critical structure of a conserved arginine finger motif is provided in trans relative to the ATP-binding site of the Walker A box of the adjacent subunit. The six ATPase active sites, however, are likely to contribute differentially to the complex helicase activity.</text>
</comment>
<dbReference type="Pfam" id="PF00493">
    <property type="entry name" value="MCM"/>
    <property type="match status" value="1"/>
</dbReference>
<dbReference type="PRINTS" id="PR01662">
    <property type="entry name" value="MCMPROTEIN6"/>
</dbReference>
<evidence type="ECO:0000259" key="14">
    <source>
        <dbReference type="PROSITE" id="PS50051"/>
    </source>
</evidence>
<evidence type="ECO:0000256" key="7">
    <source>
        <dbReference type="ARBA" id="ARBA00022840"/>
    </source>
</evidence>
<evidence type="ECO:0000256" key="12">
    <source>
        <dbReference type="RuleBase" id="RU004070"/>
    </source>
</evidence>
<protein>
    <recommendedName>
        <fullName evidence="13">DNA replication licensing factor MCM6</fullName>
        <ecNumber evidence="13">3.6.4.12</ecNumber>
    </recommendedName>
</protein>